<feature type="signal peptide" evidence="3">
    <location>
        <begin position="1"/>
        <end position="26"/>
    </location>
</feature>
<feature type="compositionally biased region" description="Basic and acidic residues" evidence="1">
    <location>
        <begin position="309"/>
        <end position="325"/>
    </location>
</feature>
<comment type="caution">
    <text evidence="4">The sequence shown here is derived from an EMBL/GenBank/DDBJ whole genome shotgun (WGS) entry which is preliminary data.</text>
</comment>
<evidence type="ECO:0000256" key="1">
    <source>
        <dbReference type="SAM" id="MobiDB-lite"/>
    </source>
</evidence>
<feature type="region of interest" description="Disordered" evidence="1">
    <location>
        <begin position="348"/>
        <end position="424"/>
    </location>
</feature>
<keyword evidence="5" id="KW-1185">Reference proteome</keyword>
<feature type="compositionally biased region" description="Polar residues" evidence="1">
    <location>
        <begin position="406"/>
        <end position="424"/>
    </location>
</feature>
<evidence type="ECO:0000256" key="2">
    <source>
        <dbReference type="SAM" id="Phobius"/>
    </source>
</evidence>
<keyword evidence="2" id="KW-0812">Transmembrane</keyword>
<gene>
    <name evidence="4" type="ORF">OTU49_016641</name>
</gene>
<feature type="chain" id="PRO_5044717526" evidence="3">
    <location>
        <begin position="27"/>
        <end position="424"/>
    </location>
</feature>
<protein>
    <submittedName>
        <fullName evidence="4">Uncharacterized protein</fullName>
    </submittedName>
</protein>
<evidence type="ECO:0000313" key="5">
    <source>
        <dbReference type="Proteomes" id="UP001445076"/>
    </source>
</evidence>
<sequence length="424" mass="46735">MEVLGSCSVHWLTLAVFLYGAHYSACACHLENYVSSCILNILEEHIEATAIINHCHLPLDITFLIAYQYKNSTRHNWKYTFVTSNQNERVLIPGLLLPVAPHAPVFLYARVPEREFNMHNASFVAIEASFVAELSTDKWEEAEFLNHTVYIGSTNDCLFSKLGQDPIPWIIGGLFAVALVSGALGGGCYFYRKRKMALDQLALVNAMEVGLPGAQPYQMDAAVEKKKQNVETIHNESSQPKSSTTESMESECDVNELTKPQNSEAAQQLKKGKKGFKFGRLKEDPLSLSNGSSGLKDMSVIIGNPAYQDDSKHTQDEGGNRENHRQPINIESSLKGDTFIIENTTVNGMYPEQDGAGHSLEDNSSISRNQEAPDDLSVNGHPLESDDSLDGSEQVGQGARRKVRDSTTMVSAEVNTTSDSQKCL</sequence>
<feature type="region of interest" description="Disordered" evidence="1">
    <location>
        <begin position="226"/>
        <end position="271"/>
    </location>
</feature>
<feature type="compositionally biased region" description="Polar residues" evidence="1">
    <location>
        <begin position="230"/>
        <end position="247"/>
    </location>
</feature>
<keyword evidence="2" id="KW-1133">Transmembrane helix</keyword>
<proteinExistence type="predicted"/>
<accession>A0AAW0Y582</accession>
<organism evidence="4 5">
    <name type="scientific">Cherax quadricarinatus</name>
    <name type="common">Australian red claw crayfish</name>
    <dbReference type="NCBI Taxonomy" id="27406"/>
    <lineage>
        <taxon>Eukaryota</taxon>
        <taxon>Metazoa</taxon>
        <taxon>Ecdysozoa</taxon>
        <taxon>Arthropoda</taxon>
        <taxon>Crustacea</taxon>
        <taxon>Multicrustacea</taxon>
        <taxon>Malacostraca</taxon>
        <taxon>Eumalacostraca</taxon>
        <taxon>Eucarida</taxon>
        <taxon>Decapoda</taxon>
        <taxon>Pleocyemata</taxon>
        <taxon>Astacidea</taxon>
        <taxon>Parastacoidea</taxon>
        <taxon>Parastacidae</taxon>
        <taxon>Cherax</taxon>
    </lineage>
</organism>
<evidence type="ECO:0000313" key="4">
    <source>
        <dbReference type="EMBL" id="KAK8747139.1"/>
    </source>
</evidence>
<name>A0AAW0Y582_CHEQU</name>
<reference evidence="4 5" key="1">
    <citation type="journal article" date="2024" name="BMC Genomics">
        <title>Genome assembly of redclaw crayfish (Cherax quadricarinatus) provides insights into its immune adaptation and hypoxia tolerance.</title>
        <authorList>
            <person name="Liu Z."/>
            <person name="Zheng J."/>
            <person name="Li H."/>
            <person name="Fang K."/>
            <person name="Wang S."/>
            <person name="He J."/>
            <person name="Zhou D."/>
            <person name="Weng S."/>
            <person name="Chi M."/>
            <person name="Gu Z."/>
            <person name="He J."/>
            <person name="Li F."/>
            <person name="Wang M."/>
        </authorList>
    </citation>
    <scope>NUCLEOTIDE SEQUENCE [LARGE SCALE GENOMIC DNA]</scope>
    <source>
        <strain evidence="4">ZL_2023a</strain>
    </source>
</reference>
<evidence type="ECO:0000256" key="3">
    <source>
        <dbReference type="SAM" id="SignalP"/>
    </source>
</evidence>
<dbReference type="Proteomes" id="UP001445076">
    <property type="component" value="Unassembled WGS sequence"/>
</dbReference>
<dbReference type="EMBL" id="JARKIK010000015">
    <property type="protein sequence ID" value="KAK8747140.1"/>
    <property type="molecule type" value="Genomic_DNA"/>
</dbReference>
<reference evidence="4" key="2">
    <citation type="submission" date="2024-01" db="EMBL/GenBank/DDBJ databases">
        <authorList>
            <person name="He J."/>
            <person name="Wang M."/>
            <person name="Zheng J."/>
            <person name="Liu Z."/>
        </authorList>
    </citation>
    <scope>NUCLEOTIDE SEQUENCE</scope>
    <source>
        <strain evidence="4">ZL_2023a</strain>
        <tissue evidence="4">Muscle</tissue>
    </source>
</reference>
<keyword evidence="2" id="KW-0472">Membrane</keyword>
<keyword evidence="3" id="KW-0732">Signal</keyword>
<feature type="region of interest" description="Disordered" evidence="1">
    <location>
        <begin position="306"/>
        <end position="335"/>
    </location>
</feature>
<feature type="transmembrane region" description="Helical" evidence="2">
    <location>
        <begin position="167"/>
        <end position="191"/>
    </location>
</feature>
<dbReference type="EMBL" id="JARKIK010000015">
    <property type="protein sequence ID" value="KAK8747139.1"/>
    <property type="molecule type" value="Genomic_DNA"/>
</dbReference>
<dbReference type="AlphaFoldDB" id="A0AAW0Y582"/>